<comment type="similarity">
    <text evidence="1">Belongs to the FMC1 family.</text>
</comment>
<feature type="region of interest" description="Disordered" evidence="4">
    <location>
        <begin position="184"/>
        <end position="203"/>
    </location>
</feature>
<dbReference type="Ensembl" id="ENSEAST00005077044.1">
    <property type="protein sequence ID" value="ENSEASP00005036814.1"/>
    <property type="gene ID" value="ENSEASG00005026684.1"/>
</dbReference>
<evidence type="ECO:0000313" key="6">
    <source>
        <dbReference type="Proteomes" id="UP000694387"/>
    </source>
</evidence>
<dbReference type="AlphaFoldDB" id="A0A9L0I8D1"/>
<reference evidence="5 6" key="1">
    <citation type="journal article" date="2020" name="Nat. Commun.">
        <title>Donkey genomes provide new insights into domestication and selection for coat color.</title>
        <authorList>
            <person name="Wang"/>
            <person name="C."/>
            <person name="Li"/>
            <person name="H."/>
            <person name="Guo"/>
            <person name="Y."/>
            <person name="Huang"/>
            <person name="J."/>
            <person name="Sun"/>
            <person name="Y."/>
            <person name="Min"/>
            <person name="J."/>
            <person name="Wang"/>
            <person name="J."/>
            <person name="Fang"/>
            <person name="X."/>
            <person name="Zhao"/>
            <person name="Z."/>
            <person name="Wang"/>
            <person name="S."/>
            <person name="Zhang"/>
            <person name="Y."/>
            <person name="Liu"/>
            <person name="Q."/>
            <person name="Jiang"/>
            <person name="Q."/>
            <person name="Wang"/>
            <person name="X."/>
            <person name="Guo"/>
            <person name="Y."/>
            <person name="Yang"/>
            <person name="C."/>
            <person name="Wang"/>
            <person name="Y."/>
            <person name="Tian"/>
            <person name="F."/>
            <person name="Zhuang"/>
            <person name="G."/>
            <person name="Fan"/>
            <person name="Y."/>
            <person name="Gao"/>
            <person name="Q."/>
            <person name="Li"/>
            <person name="Y."/>
            <person name="Ju"/>
            <person name="Z."/>
            <person name="Li"/>
            <person name="J."/>
            <person name="Li"/>
            <person name="R."/>
            <person name="Hou"/>
            <person name="M."/>
            <person name="Yang"/>
            <person name="G."/>
            <person name="Liu"/>
            <person name="G."/>
            <person name="Liu"/>
            <person name="W."/>
            <person name="Guo"/>
            <person name="J."/>
            <person name="Pan"/>
            <person name="S."/>
            <person name="Fan"/>
            <person name="G."/>
            <person name="Zhang"/>
            <person name="W."/>
            <person name="Zhang"/>
            <person name="R."/>
            <person name="Yu"/>
            <person name="J."/>
            <person name="Zhang"/>
            <person name="X."/>
            <person name="Yin"/>
            <person name="Q."/>
            <person name="Ji"/>
            <person name="C."/>
            <person name="Jin"/>
            <person name="Y."/>
            <person name="Yue"/>
            <person name="G."/>
            <person name="Liu"/>
            <person name="M."/>
            <person name="Xu"/>
            <person name="J."/>
            <person name="Liu"/>
            <person name="S."/>
            <person name="Jordana"/>
            <person name="J."/>
            <person name="Noce"/>
            <person name="A."/>
            <person name="Amills"/>
            <person name="M."/>
            <person name="Wu"/>
            <person name="D.D."/>
            <person name="Li"/>
            <person name="S."/>
            <person name="Zhou"/>
            <person name="X. and Zhong"/>
            <person name="J."/>
        </authorList>
    </citation>
    <scope>NUCLEOTIDE SEQUENCE [LARGE SCALE GENOMIC DNA]</scope>
</reference>
<dbReference type="RefSeq" id="XP_070370614.1">
    <property type="nucleotide sequence ID" value="XM_070514513.1"/>
</dbReference>
<sequence>MSQLPIPRCPMLITDRQARTHGIRFQLATGSAEIASALQPETEDNRYRRHLRAGWNQAESGKPQDRKGPAVSGKNATEQKLRGRVSEIRPVSPARSAPRPRHARFCAGAGAPAQANAYAKSCARRFSARRIGAASRVTSEKLCRAQHELHFQAATYLCLLRSIREHVALHQEFHGKGERSVEESAGLVGLKLPHQPGGKGWEP</sequence>
<evidence type="ECO:0000256" key="4">
    <source>
        <dbReference type="SAM" id="MobiDB-lite"/>
    </source>
</evidence>
<evidence type="ECO:0000313" key="5">
    <source>
        <dbReference type="Ensembl" id="ENSEASP00005036814.1"/>
    </source>
</evidence>
<dbReference type="GO" id="GO:0005739">
    <property type="term" value="C:mitochondrion"/>
    <property type="evidence" value="ECO:0007669"/>
    <property type="project" value="TreeGrafter"/>
</dbReference>
<accession>A0A9L0I8D1</accession>
<feature type="region of interest" description="Disordered" evidence="4">
    <location>
        <begin position="54"/>
        <end position="85"/>
    </location>
</feature>
<evidence type="ECO:0000256" key="1">
    <source>
        <dbReference type="ARBA" id="ARBA00009058"/>
    </source>
</evidence>
<protein>
    <recommendedName>
        <fullName evidence="2">Protein FMC1 homolog</fullName>
    </recommendedName>
</protein>
<dbReference type="GeneID" id="106842634"/>
<dbReference type="Proteomes" id="UP000694387">
    <property type="component" value="Chromosome 1"/>
</dbReference>
<evidence type="ECO:0000256" key="3">
    <source>
        <dbReference type="ARBA" id="ARBA00045742"/>
    </source>
</evidence>
<name>A0A9L0I8D1_EQUAS</name>
<proteinExistence type="inferred from homology"/>
<gene>
    <name evidence="5" type="primary">FMC1</name>
</gene>
<dbReference type="CTD" id="154791"/>
<keyword evidence="6" id="KW-1185">Reference proteome</keyword>
<dbReference type="InterPro" id="IPR037667">
    <property type="entry name" value="FMC1_homologue"/>
</dbReference>
<organism evidence="5 6">
    <name type="scientific">Equus asinus</name>
    <name type="common">Donkey</name>
    <name type="synonym">Equus africanus asinus</name>
    <dbReference type="NCBI Taxonomy" id="9793"/>
    <lineage>
        <taxon>Eukaryota</taxon>
        <taxon>Metazoa</taxon>
        <taxon>Chordata</taxon>
        <taxon>Craniata</taxon>
        <taxon>Vertebrata</taxon>
        <taxon>Euteleostomi</taxon>
        <taxon>Mammalia</taxon>
        <taxon>Eutheria</taxon>
        <taxon>Laurasiatheria</taxon>
        <taxon>Perissodactyla</taxon>
        <taxon>Equidae</taxon>
        <taxon>Equus</taxon>
    </lineage>
</organism>
<reference evidence="5" key="3">
    <citation type="submission" date="2025-09" db="UniProtKB">
        <authorList>
            <consortium name="Ensembl"/>
        </authorList>
    </citation>
    <scope>IDENTIFICATION</scope>
</reference>
<dbReference type="GeneTree" id="ENSGT00390000012258"/>
<comment type="function">
    <text evidence="3">Plays a role in the assembly/stability of the mitochondrial membrane ATP synthase (F(1)F(0) ATP synthase or Complex V).</text>
</comment>
<dbReference type="PANTHER" id="PTHR31716">
    <property type="entry name" value="PROTEIN FMC1 HOMOLOG"/>
    <property type="match status" value="1"/>
</dbReference>
<reference evidence="5" key="2">
    <citation type="submission" date="2025-08" db="UniProtKB">
        <authorList>
            <consortium name="Ensembl"/>
        </authorList>
    </citation>
    <scope>IDENTIFICATION</scope>
</reference>
<dbReference type="PANTHER" id="PTHR31716:SF1">
    <property type="entry name" value="PROTEIN FMC1 HOMOLOG"/>
    <property type="match status" value="1"/>
</dbReference>
<evidence type="ECO:0000256" key="2">
    <source>
        <dbReference type="ARBA" id="ARBA00013846"/>
    </source>
</evidence>